<reference evidence="3 4" key="1">
    <citation type="journal article" date="2018" name="ISME J.">
        <title>Endosymbiont genomes yield clues of tubeworm success.</title>
        <authorList>
            <person name="Li Y."/>
            <person name="Liles M.R."/>
            <person name="Halanych K.M."/>
        </authorList>
    </citation>
    <scope>NUCLEOTIDE SEQUENCE [LARGE SCALE GENOMIC DNA]</scope>
    <source>
        <strain evidence="3">A1464</strain>
    </source>
</reference>
<dbReference type="PANTHER" id="PTHR43155">
    <property type="entry name" value="CYCLIC DI-GMP PHOSPHODIESTERASE PA4108-RELATED"/>
    <property type="match status" value="1"/>
</dbReference>
<sequence length="971" mass="110581">MTKSKKYSLRFILTSLFTILMLCVGGVIASLNYTQITKLLLSAADNIYDRVATEFVLNFQNTYSPVRNSIKLLSHSDISNSTTFKQRLGYIGLITEAMDTEDTITAMQFGYENGDYFIVRKINTENLKKKFSAPEDAEFVVDNTNEDDAGSILLSRVFLNKNLHVIKRVEDTMTTYDPRTRPWFKQASQEPHAIAPYYFFFMHQVGTTVTMKMYQSNTVIATDLTLENMSNHLIESKMTPASEMYLVTEKGLMIASTNTNDKLIKTIKDNVILKNVSESSNELLSYLVANNKYEEKKISFKYQGKYWQGVIKRVGALGGDDLYLLSMTPVRELLKDAVEIGLMSIYLLFVIILFALPVVWYISKRMSISMHQLGVDAKQIMNFDFSDSNSPKSKIEEVDDLAKAQGLMKSSLGQFMSLINSLVIEKDFESLLDKITVETLYASKAMAVATYLIDEEEITLRVDSLKTGMGVNLDSKKLPVFSLESNEKISDLFISQECKYFQQNSNDDQCWVEFASQLNEPVINVILLPLRNRQAEFMGMIALIYPHSDEAAETNQQSLSFIQAFSGFAAVSLESKQLLKMQEELLDAFIKLIAGAIDAKSPYTGGHCQRVPEIAKMLAQAACDSSEPFFIDYSLDDEQWQELHIASWLHDCGKVTTPEYVVDKSTKLETIYDRIHEIRTRFEVLKRDAEIEYWKAVSKGGDIDKLKISLQQTINELDDDFEFVATCNQGGEFMEDEKLARLSEISDKRWVRTLNDRLGVSWEEAKRMESTPEQKLPVEEYLLADKAEHIIERPDSEKIADDNPWGFNLDIPEYKFNRGELYNMSVKAGTLTNEERYIINEHMVQTIKMLDQLPFPSHLKQVPAIAGGHHESMDGTGYPKRLTKDDMSLTARMMAIADIFEALTASDRPYKKAKSLTVSLKIMSGMRDRKHIDTDLFDLFLRSGVYLEYAEKFLSQDQIDAVDITQYLSSP</sequence>
<dbReference type="Gene3D" id="3.30.450.20">
    <property type="entry name" value="PAS domain"/>
    <property type="match status" value="1"/>
</dbReference>
<dbReference type="SUPFAM" id="SSF109604">
    <property type="entry name" value="HD-domain/PDEase-like"/>
    <property type="match status" value="2"/>
</dbReference>
<dbReference type="SUPFAM" id="SSF55781">
    <property type="entry name" value="GAF domain-like"/>
    <property type="match status" value="1"/>
</dbReference>
<dbReference type="PROSITE" id="PS51832">
    <property type="entry name" value="HD_GYP"/>
    <property type="match status" value="1"/>
</dbReference>
<keyword evidence="1" id="KW-0812">Transmembrane</keyword>
<dbReference type="Gene3D" id="1.10.3210.10">
    <property type="entry name" value="Hypothetical protein af1432"/>
    <property type="match status" value="2"/>
</dbReference>
<dbReference type="EMBL" id="QFXC01000013">
    <property type="protein sequence ID" value="RDH81105.1"/>
    <property type="molecule type" value="Genomic_DNA"/>
</dbReference>
<dbReference type="Gene3D" id="3.30.450.40">
    <property type="match status" value="1"/>
</dbReference>
<dbReference type="Pfam" id="PF13487">
    <property type="entry name" value="HD_5"/>
    <property type="match status" value="1"/>
</dbReference>
<name>A0A370D853_9GAMM</name>
<dbReference type="GO" id="GO:0008081">
    <property type="term" value="F:phosphoric diester hydrolase activity"/>
    <property type="evidence" value="ECO:0007669"/>
    <property type="project" value="UniProtKB-ARBA"/>
</dbReference>
<dbReference type="AlphaFoldDB" id="A0A370D853"/>
<keyword evidence="4" id="KW-1185">Reference proteome</keyword>
<dbReference type="InterPro" id="IPR029016">
    <property type="entry name" value="GAF-like_dom_sf"/>
</dbReference>
<dbReference type="Proteomes" id="UP000254266">
    <property type="component" value="Unassembled WGS sequence"/>
</dbReference>
<organism evidence="3 4">
    <name type="scientific">endosymbiont of Galathealinum brachiosum</name>
    <dbReference type="NCBI Taxonomy" id="2200906"/>
    <lineage>
        <taxon>Bacteria</taxon>
        <taxon>Pseudomonadati</taxon>
        <taxon>Pseudomonadota</taxon>
        <taxon>Gammaproteobacteria</taxon>
        <taxon>sulfur-oxidizing symbionts</taxon>
    </lineage>
</organism>
<evidence type="ECO:0000259" key="2">
    <source>
        <dbReference type="PROSITE" id="PS51832"/>
    </source>
</evidence>
<evidence type="ECO:0000256" key="1">
    <source>
        <dbReference type="SAM" id="Phobius"/>
    </source>
</evidence>
<feature type="domain" description="HD-GYP" evidence="2">
    <location>
        <begin position="747"/>
        <end position="956"/>
    </location>
</feature>
<proteinExistence type="predicted"/>
<evidence type="ECO:0000313" key="3">
    <source>
        <dbReference type="EMBL" id="RDH81105.1"/>
    </source>
</evidence>
<gene>
    <name evidence="3" type="ORF">DIZ80_13380</name>
</gene>
<keyword evidence="1" id="KW-0472">Membrane</keyword>
<dbReference type="InterPro" id="IPR003607">
    <property type="entry name" value="HD/PDEase_dom"/>
</dbReference>
<dbReference type="InterPro" id="IPR037522">
    <property type="entry name" value="HD_GYP_dom"/>
</dbReference>
<protein>
    <recommendedName>
        <fullName evidence="2">HD-GYP domain-containing protein</fullName>
    </recommendedName>
</protein>
<comment type="caution">
    <text evidence="3">The sequence shown here is derived from an EMBL/GenBank/DDBJ whole genome shotgun (WGS) entry which is preliminary data.</text>
</comment>
<feature type="transmembrane region" description="Helical" evidence="1">
    <location>
        <begin position="340"/>
        <end position="362"/>
    </location>
</feature>
<evidence type="ECO:0000313" key="4">
    <source>
        <dbReference type="Proteomes" id="UP000254266"/>
    </source>
</evidence>
<dbReference type="CDD" id="cd00077">
    <property type="entry name" value="HDc"/>
    <property type="match status" value="1"/>
</dbReference>
<dbReference type="PANTHER" id="PTHR43155:SF2">
    <property type="entry name" value="CYCLIC DI-GMP PHOSPHODIESTERASE PA4108"/>
    <property type="match status" value="1"/>
</dbReference>
<accession>A0A370D853</accession>
<dbReference type="SMART" id="SM00471">
    <property type="entry name" value="HDc"/>
    <property type="match status" value="1"/>
</dbReference>
<keyword evidence="1" id="KW-1133">Transmembrane helix</keyword>